<evidence type="ECO:0000313" key="2">
    <source>
        <dbReference type="EMBL" id="CAG9184371.1"/>
    </source>
</evidence>
<evidence type="ECO:0000256" key="1">
    <source>
        <dbReference type="SAM" id="MobiDB-lite"/>
    </source>
</evidence>
<evidence type="ECO:0008006" key="4">
    <source>
        <dbReference type="Google" id="ProtNLM"/>
    </source>
</evidence>
<dbReference type="EMBL" id="CAJZAH010000011">
    <property type="protein sequence ID" value="CAG9184371.1"/>
    <property type="molecule type" value="Genomic_DNA"/>
</dbReference>
<name>A0ABN7ZI42_9BURK</name>
<keyword evidence="3" id="KW-1185">Reference proteome</keyword>
<comment type="caution">
    <text evidence="2">The sequence shown here is derived from an EMBL/GenBank/DDBJ whole genome shotgun (WGS) entry which is preliminary data.</text>
</comment>
<gene>
    <name evidence="2" type="ORF">LMG21510_05081</name>
</gene>
<dbReference type="Pfam" id="PF09954">
    <property type="entry name" value="DUF2188"/>
    <property type="match status" value="1"/>
</dbReference>
<feature type="region of interest" description="Disordered" evidence="1">
    <location>
        <begin position="1"/>
        <end position="30"/>
    </location>
</feature>
<evidence type="ECO:0000313" key="3">
    <source>
        <dbReference type="Proteomes" id="UP000721236"/>
    </source>
</evidence>
<dbReference type="RefSeq" id="WP_224044636.1">
    <property type="nucleotide sequence ID" value="NZ_CAJZAH010000011.1"/>
</dbReference>
<organism evidence="2 3">
    <name type="scientific">Cupriavidus respiraculi</name>
    <dbReference type="NCBI Taxonomy" id="195930"/>
    <lineage>
        <taxon>Bacteria</taxon>
        <taxon>Pseudomonadati</taxon>
        <taxon>Pseudomonadota</taxon>
        <taxon>Betaproteobacteria</taxon>
        <taxon>Burkholderiales</taxon>
        <taxon>Burkholderiaceae</taxon>
        <taxon>Cupriavidus</taxon>
    </lineage>
</organism>
<dbReference type="Proteomes" id="UP000721236">
    <property type="component" value="Unassembled WGS sequence"/>
</dbReference>
<proteinExistence type="predicted"/>
<sequence length="73" mass="7805">MGKNVHVVPKDGGWDVSREGGQRASSHHATQAEAIEAATAAAKRDKVELLVHGKDGQIRMRNSFGNDPARTKG</sequence>
<dbReference type="InterPro" id="IPR018691">
    <property type="entry name" value="DUF2188"/>
</dbReference>
<accession>A0ABN7ZI42</accession>
<feature type="compositionally biased region" description="Basic and acidic residues" evidence="1">
    <location>
        <begin position="8"/>
        <end position="21"/>
    </location>
</feature>
<protein>
    <recommendedName>
        <fullName evidence="4">DUF2188 domain-containing protein</fullName>
    </recommendedName>
</protein>
<reference evidence="2 3" key="1">
    <citation type="submission" date="2021-08" db="EMBL/GenBank/DDBJ databases">
        <authorList>
            <person name="Peeters C."/>
        </authorList>
    </citation>
    <scope>NUCLEOTIDE SEQUENCE [LARGE SCALE GENOMIC DNA]</scope>
    <source>
        <strain evidence="2 3">LMG 21510</strain>
    </source>
</reference>